<dbReference type="InterPro" id="IPR006119">
    <property type="entry name" value="Resolv_N"/>
</dbReference>
<gene>
    <name evidence="7" type="ORF">H9729_02700</name>
</gene>
<reference evidence="7" key="2">
    <citation type="submission" date="2021-04" db="EMBL/GenBank/DDBJ databases">
        <authorList>
            <person name="Gilroy R."/>
        </authorList>
    </citation>
    <scope>NUCLEOTIDE SEQUENCE</scope>
    <source>
        <strain evidence="7">1345</strain>
    </source>
</reference>
<comment type="caution">
    <text evidence="7">The sequence shown here is derived from an EMBL/GenBank/DDBJ whole genome shotgun (WGS) entry which is preliminary data.</text>
</comment>
<dbReference type="Gene3D" id="3.40.50.1390">
    <property type="entry name" value="Resolvase, N-terminal catalytic domain"/>
    <property type="match status" value="1"/>
</dbReference>
<organism evidence="7 8">
    <name type="scientific">Candidatus Borkfalkia excrementigallinarum</name>
    <dbReference type="NCBI Taxonomy" id="2838506"/>
    <lineage>
        <taxon>Bacteria</taxon>
        <taxon>Bacillati</taxon>
        <taxon>Bacillota</taxon>
        <taxon>Clostridia</taxon>
        <taxon>Christensenellales</taxon>
        <taxon>Christensenellaceae</taxon>
        <taxon>Candidatus Borkfalkia</taxon>
    </lineage>
</organism>
<feature type="domain" description="Resolvase/invertase-type recombinase catalytic" evidence="6">
    <location>
        <begin position="2"/>
        <end position="147"/>
    </location>
</feature>
<proteinExistence type="predicted"/>
<reference evidence="7" key="1">
    <citation type="journal article" date="2021" name="PeerJ">
        <title>Extensive microbial diversity within the chicken gut microbiome revealed by metagenomics and culture.</title>
        <authorList>
            <person name="Gilroy R."/>
            <person name="Ravi A."/>
            <person name="Getino M."/>
            <person name="Pursley I."/>
            <person name="Horton D.L."/>
            <person name="Alikhan N.F."/>
            <person name="Baker D."/>
            <person name="Gharbi K."/>
            <person name="Hall N."/>
            <person name="Watson M."/>
            <person name="Adriaenssens E.M."/>
            <person name="Foster-Nyarko E."/>
            <person name="Jarju S."/>
            <person name="Secka A."/>
            <person name="Antonio M."/>
            <person name="Oren A."/>
            <person name="Chaudhuri R.R."/>
            <person name="La Ragione R."/>
            <person name="Hildebrand F."/>
            <person name="Pallen M.J."/>
        </authorList>
    </citation>
    <scope>NUCLEOTIDE SEQUENCE</scope>
    <source>
        <strain evidence="7">1345</strain>
    </source>
</reference>
<dbReference type="PROSITE" id="PS00398">
    <property type="entry name" value="RECOMBINASES_2"/>
    <property type="match status" value="1"/>
</dbReference>
<protein>
    <submittedName>
        <fullName evidence="7">Recombinase family protein</fullName>
    </submittedName>
</protein>
<name>A0A9D1ZVE0_9FIRM</name>
<keyword evidence="3" id="KW-0233">DNA recombination</keyword>
<evidence type="ECO:0000313" key="8">
    <source>
        <dbReference type="Proteomes" id="UP000886750"/>
    </source>
</evidence>
<evidence type="ECO:0000259" key="6">
    <source>
        <dbReference type="PROSITE" id="PS51736"/>
    </source>
</evidence>
<evidence type="ECO:0000313" key="7">
    <source>
        <dbReference type="EMBL" id="HIY96575.1"/>
    </source>
</evidence>
<evidence type="ECO:0000256" key="3">
    <source>
        <dbReference type="ARBA" id="ARBA00023172"/>
    </source>
</evidence>
<dbReference type="PANTHER" id="PTHR30461:SF2">
    <property type="entry name" value="SERINE RECOMBINASE PINE-RELATED"/>
    <property type="match status" value="1"/>
</dbReference>
<dbReference type="EMBL" id="DXCQ01000026">
    <property type="protein sequence ID" value="HIY96575.1"/>
    <property type="molecule type" value="Genomic_DNA"/>
</dbReference>
<dbReference type="AlphaFoldDB" id="A0A9D1ZVE0"/>
<dbReference type="InterPro" id="IPR006118">
    <property type="entry name" value="Recombinase_CS"/>
</dbReference>
<keyword evidence="2" id="KW-0238">DNA-binding</keyword>
<dbReference type="PANTHER" id="PTHR30461">
    <property type="entry name" value="DNA-INVERTASE FROM LAMBDOID PROPHAGE"/>
    <property type="match status" value="1"/>
</dbReference>
<dbReference type="PROSITE" id="PS51736">
    <property type="entry name" value="RECOMBINASES_3"/>
    <property type="match status" value="1"/>
</dbReference>
<accession>A0A9D1ZVE0</accession>
<evidence type="ECO:0000256" key="4">
    <source>
        <dbReference type="PIRSR" id="PIRSR606118-50"/>
    </source>
</evidence>
<dbReference type="SMART" id="SM00857">
    <property type="entry name" value="Resolvase"/>
    <property type="match status" value="1"/>
</dbReference>
<dbReference type="SUPFAM" id="SSF53041">
    <property type="entry name" value="Resolvase-like"/>
    <property type="match status" value="1"/>
</dbReference>
<dbReference type="Proteomes" id="UP000886750">
    <property type="component" value="Unassembled WGS sequence"/>
</dbReference>
<dbReference type="PROSITE" id="PS00397">
    <property type="entry name" value="RECOMBINASES_1"/>
    <property type="match status" value="1"/>
</dbReference>
<evidence type="ECO:0000256" key="5">
    <source>
        <dbReference type="PROSITE-ProRule" id="PRU10137"/>
    </source>
</evidence>
<evidence type="ECO:0000256" key="2">
    <source>
        <dbReference type="ARBA" id="ARBA00023125"/>
    </source>
</evidence>
<sequence length="204" mass="23985">MNIYAYARVSSHDQNLARQHQAFLDFGVERKNIYSDRKSGKDFDRSSYRQLIKKLRHGDLLIVTSIDRLGRNYNEIIKEWERITKNIQADIRVLDMPLLDTRTKENGLIGQFISDFVLQILSFVAENERQNIHTRQAEGIALAKARGVRFGRPKRIFTEQETDAIESYLNKCITLKEVLRALNVKQSTFYYHLKKYIFTRKISP</sequence>
<dbReference type="CDD" id="cd03768">
    <property type="entry name" value="SR_ResInv"/>
    <property type="match status" value="1"/>
</dbReference>
<evidence type="ECO:0000256" key="1">
    <source>
        <dbReference type="ARBA" id="ARBA00022908"/>
    </source>
</evidence>
<dbReference type="GO" id="GO:0015074">
    <property type="term" value="P:DNA integration"/>
    <property type="evidence" value="ECO:0007669"/>
    <property type="project" value="UniProtKB-KW"/>
</dbReference>
<feature type="active site" description="O-(5'-phospho-DNA)-serine intermediate" evidence="4 5">
    <location>
        <position position="10"/>
    </location>
</feature>
<dbReference type="Pfam" id="PF00239">
    <property type="entry name" value="Resolvase"/>
    <property type="match status" value="1"/>
</dbReference>
<dbReference type="InterPro" id="IPR050639">
    <property type="entry name" value="SSR_resolvase"/>
</dbReference>
<dbReference type="InterPro" id="IPR036162">
    <property type="entry name" value="Resolvase-like_N_sf"/>
</dbReference>
<dbReference type="GO" id="GO:0000150">
    <property type="term" value="F:DNA strand exchange activity"/>
    <property type="evidence" value="ECO:0007669"/>
    <property type="project" value="InterPro"/>
</dbReference>
<dbReference type="GO" id="GO:0003677">
    <property type="term" value="F:DNA binding"/>
    <property type="evidence" value="ECO:0007669"/>
    <property type="project" value="UniProtKB-KW"/>
</dbReference>
<keyword evidence="1" id="KW-0229">DNA integration</keyword>